<dbReference type="GO" id="GO:0006103">
    <property type="term" value="P:2-oxoglutarate metabolic process"/>
    <property type="evidence" value="ECO:0007669"/>
    <property type="project" value="TreeGrafter"/>
</dbReference>
<evidence type="ECO:0000313" key="19">
    <source>
        <dbReference type="EMBL" id="RIJ28118.1"/>
    </source>
</evidence>
<keyword evidence="20" id="KW-1185">Reference proteome</keyword>
<dbReference type="EC" id="1.8.1.4" evidence="3 16"/>
<comment type="caution">
    <text evidence="19">The sequence shown here is derived from an EMBL/GenBank/DDBJ whole genome shotgun (WGS) entry which is preliminary data.</text>
</comment>
<feature type="binding site" evidence="14">
    <location>
        <position position="278"/>
    </location>
    <ligand>
        <name>NAD(+)</name>
        <dbReference type="ChEBI" id="CHEBI:57540"/>
    </ligand>
</feature>
<dbReference type="FunFam" id="3.30.390.30:FF:000001">
    <property type="entry name" value="Dihydrolipoyl dehydrogenase"/>
    <property type="match status" value="1"/>
</dbReference>
<evidence type="ECO:0000256" key="4">
    <source>
        <dbReference type="ARBA" id="ARBA00016961"/>
    </source>
</evidence>
<dbReference type="Pfam" id="PF07992">
    <property type="entry name" value="Pyr_redox_2"/>
    <property type="match status" value="1"/>
</dbReference>
<dbReference type="SUPFAM" id="SSF51905">
    <property type="entry name" value="FAD/NAD(P)-binding domain"/>
    <property type="match status" value="1"/>
</dbReference>
<comment type="similarity">
    <text evidence="2 16">Belongs to the class-I pyridine nucleotide-disulfide oxidoreductase family.</text>
</comment>
<comment type="subcellular location">
    <subcellularLocation>
        <location evidence="1">Cytoplasm</location>
    </subcellularLocation>
</comment>
<evidence type="ECO:0000256" key="5">
    <source>
        <dbReference type="ARBA" id="ARBA00022490"/>
    </source>
</evidence>
<dbReference type="PRINTS" id="PR00411">
    <property type="entry name" value="PNDRDTASEI"/>
</dbReference>
<proteinExistence type="inferred from homology"/>
<feature type="disulfide bond" description="Redox-active" evidence="15">
    <location>
        <begin position="45"/>
        <end position="50"/>
    </location>
</feature>
<evidence type="ECO:0000256" key="16">
    <source>
        <dbReference type="RuleBase" id="RU003692"/>
    </source>
</evidence>
<dbReference type="InterPro" id="IPR050151">
    <property type="entry name" value="Class-I_Pyr_Nuc-Dis_Oxidored"/>
</dbReference>
<evidence type="ECO:0000256" key="15">
    <source>
        <dbReference type="PIRSR" id="PIRSR000350-4"/>
    </source>
</evidence>
<dbReference type="PROSITE" id="PS00076">
    <property type="entry name" value="PYRIDINE_REDOX_1"/>
    <property type="match status" value="1"/>
</dbReference>
<evidence type="ECO:0000256" key="14">
    <source>
        <dbReference type="PIRSR" id="PIRSR000350-3"/>
    </source>
</evidence>
<dbReference type="GO" id="GO:0050660">
    <property type="term" value="F:flavin adenine dinucleotide binding"/>
    <property type="evidence" value="ECO:0007669"/>
    <property type="project" value="InterPro"/>
</dbReference>
<keyword evidence="5" id="KW-0963">Cytoplasm</keyword>
<protein>
    <recommendedName>
        <fullName evidence="4 16">Dihydrolipoyl dehydrogenase</fullName>
        <ecNumber evidence="3 16">1.8.1.4</ecNumber>
    </recommendedName>
</protein>
<dbReference type="Gene3D" id="3.30.390.30">
    <property type="match status" value="1"/>
</dbReference>
<dbReference type="RefSeq" id="WP_119376653.1">
    <property type="nucleotide sequence ID" value="NZ_QWFX01000013.1"/>
</dbReference>
<comment type="cofactor">
    <cofactor evidence="14 16">
        <name>FAD</name>
        <dbReference type="ChEBI" id="CHEBI:57692"/>
    </cofactor>
    <text evidence="14 16">Binds 1 FAD per subunit.</text>
</comment>
<organism evidence="19 20">
    <name type="scientific">Henriciella mobilis</name>
    <dbReference type="NCBI Taxonomy" id="2305467"/>
    <lineage>
        <taxon>Bacteria</taxon>
        <taxon>Pseudomonadati</taxon>
        <taxon>Pseudomonadota</taxon>
        <taxon>Alphaproteobacteria</taxon>
        <taxon>Hyphomonadales</taxon>
        <taxon>Hyphomonadaceae</taxon>
        <taxon>Henriciella</taxon>
    </lineage>
</organism>
<sequence>MEAELADFDLIVIGSGPGGYVAAIRATQLGMKVAIVERESLGGICLNWGCIPTKALLRSAEVLHLAKNAKSFGLKIDKTDFDLQAVVKRSRDVAKQLSGGVGHLMKKNKIEVIMGEASLKKGKPAPVVTVKDKDGKTKDYQAKHVMLATGARARAIPQAGLEPDGKLIWTYRDAMVPETLPKKLLVIGSGAIGIEFASFYNELGSDVTVVEAVDRILPVEDEEISAMARKQFEKQGLKFMTGAQVKSLKKNKNSVTAEISAGGKSETIEADRVILAIGIVGNVENLGLEELGAKIEKTHVVVDGFGRTGVQGLYAIGDLTGPPWLAHKASHEGVICVEGIAGANHAHPFDASNVPGCTYSHPQIASVGLTEAKAKEAGHKVKVGKFPFIGNGKAIALGASEGLVKTVFDAETGELLGAHMIGAEVTELIQGYVIAREGELTEAELMETVFPHPTLSEMMHESVLSAYGRVLHI</sequence>
<feature type="domain" description="Pyridine nucleotide-disulphide oxidoreductase dimerisation" evidence="17">
    <location>
        <begin position="354"/>
        <end position="462"/>
    </location>
</feature>
<dbReference type="Proteomes" id="UP000266385">
    <property type="component" value="Unassembled WGS sequence"/>
</dbReference>
<dbReference type="PANTHER" id="PTHR22912">
    <property type="entry name" value="DISULFIDE OXIDOREDUCTASE"/>
    <property type="match status" value="1"/>
</dbReference>
<dbReference type="PANTHER" id="PTHR22912:SF217">
    <property type="entry name" value="DIHYDROLIPOYL DEHYDROGENASE"/>
    <property type="match status" value="1"/>
</dbReference>
<dbReference type="InterPro" id="IPR001100">
    <property type="entry name" value="Pyr_nuc-diS_OxRdtase"/>
</dbReference>
<feature type="domain" description="FAD/NAD(P)-binding" evidence="18">
    <location>
        <begin position="8"/>
        <end position="333"/>
    </location>
</feature>
<dbReference type="InterPro" id="IPR006258">
    <property type="entry name" value="Lipoamide_DH"/>
</dbReference>
<dbReference type="InterPro" id="IPR016156">
    <property type="entry name" value="FAD/NAD-linked_Rdtase_dimer_sf"/>
</dbReference>
<feature type="binding site" evidence="14">
    <location>
        <position position="211"/>
    </location>
    <ligand>
        <name>NAD(+)</name>
        <dbReference type="ChEBI" id="CHEBI:57540"/>
    </ligand>
</feature>
<keyword evidence="14" id="KW-0547">Nucleotide-binding</keyword>
<evidence type="ECO:0000256" key="3">
    <source>
        <dbReference type="ARBA" id="ARBA00012608"/>
    </source>
</evidence>
<dbReference type="InterPro" id="IPR036188">
    <property type="entry name" value="FAD/NAD-bd_sf"/>
</dbReference>
<evidence type="ECO:0000256" key="2">
    <source>
        <dbReference type="ARBA" id="ARBA00007532"/>
    </source>
</evidence>
<dbReference type="InterPro" id="IPR004099">
    <property type="entry name" value="Pyr_nucl-diS_OxRdtase_dimer"/>
</dbReference>
<feature type="active site" description="Proton acceptor" evidence="13">
    <location>
        <position position="452"/>
    </location>
</feature>
<gene>
    <name evidence="19" type="primary">lpdA</name>
    <name evidence="19" type="ORF">D1223_11935</name>
</gene>
<evidence type="ECO:0000256" key="8">
    <source>
        <dbReference type="ARBA" id="ARBA00023002"/>
    </source>
</evidence>
<comment type="catalytic activity">
    <reaction evidence="12 16">
        <text>N(6)-[(R)-dihydrolipoyl]-L-lysyl-[protein] + NAD(+) = N(6)-[(R)-lipoyl]-L-lysyl-[protein] + NADH + H(+)</text>
        <dbReference type="Rhea" id="RHEA:15045"/>
        <dbReference type="Rhea" id="RHEA-COMP:10474"/>
        <dbReference type="Rhea" id="RHEA-COMP:10475"/>
        <dbReference type="ChEBI" id="CHEBI:15378"/>
        <dbReference type="ChEBI" id="CHEBI:57540"/>
        <dbReference type="ChEBI" id="CHEBI:57945"/>
        <dbReference type="ChEBI" id="CHEBI:83099"/>
        <dbReference type="ChEBI" id="CHEBI:83100"/>
        <dbReference type="EC" id="1.8.1.4"/>
    </reaction>
</comment>
<keyword evidence="9 14" id="KW-0520">NAD</keyword>
<dbReference type="Gene3D" id="3.50.50.60">
    <property type="entry name" value="FAD/NAD(P)-binding domain"/>
    <property type="match status" value="2"/>
</dbReference>
<dbReference type="Pfam" id="PF02852">
    <property type="entry name" value="Pyr_redox_dim"/>
    <property type="match status" value="1"/>
</dbReference>
<keyword evidence="8 16" id="KW-0560">Oxidoreductase</keyword>
<accession>A0A399R9P2</accession>
<feature type="binding site" evidence="14">
    <location>
        <begin position="188"/>
        <end position="195"/>
    </location>
    <ligand>
        <name>NAD(+)</name>
        <dbReference type="ChEBI" id="CHEBI:57540"/>
    </ligand>
</feature>
<keyword evidence="11 16" id="KW-0676">Redox-active center</keyword>
<feature type="binding site" evidence="14">
    <location>
        <position position="318"/>
    </location>
    <ligand>
        <name>FAD</name>
        <dbReference type="ChEBI" id="CHEBI:57692"/>
    </ligand>
</feature>
<dbReference type="InterPro" id="IPR023753">
    <property type="entry name" value="FAD/NAD-binding_dom"/>
</dbReference>
<evidence type="ECO:0000259" key="18">
    <source>
        <dbReference type="Pfam" id="PF07992"/>
    </source>
</evidence>
<dbReference type="GO" id="GO:0004148">
    <property type="term" value="F:dihydrolipoyl dehydrogenase (NADH) activity"/>
    <property type="evidence" value="ECO:0007669"/>
    <property type="project" value="UniProtKB-EC"/>
</dbReference>
<evidence type="ECO:0000256" key="1">
    <source>
        <dbReference type="ARBA" id="ARBA00004496"/>
    </source>
</evidence>
<evidence type="ECO:0000256" key="9">
    <source>
        <dbReference type="ARBA" id="ARBA00023027"/>
    </source>
</evidence>
<dbReference type="InterPro" id="IPR012999">
    <property type="entry name" value="Pyr_OxRdtase_I_AS"/>
</dbReference>
<dbReference type="AlphaFoldDB" id="A0A399R9P2"/>
<evidence type="ECO:0000313" key="20">
    <source>
        <dbReference type="Proteomes" id="UP000266385"/>
    </source>
</evidence>
<dbReference type="NCBIfam" id="TIGR01350">
    <property type="entry name" value="lipoamide_DH"/>
    <property type="match status" value="1"/>
</dbReference>
<keyword evidence="10" id="KW-1015">Disulfide bond</keyword>
<evidence type="ECO:0000259" key="17">
    <source>
        <dbReference type="Pfam" id="PF02852"/>
    </source>
</evidence>
<dbReference type="EMBL" id="QWFX01000013">
    <property type="protein sequence ID" value="RIJ28118.1"/>
    <property type="molecule type" value="Genomic_DNA"/>
</dbReference>
<evidence type="ECO:0000256" key="7">
    <source>
        <dbReference type="ARBA" id="ARBA00022827"/>
    </source>
</evidence>
<dbReference type="GO" id="GO:0005737">
    <property type="term" value="C:cytoplasm"/>
    <property type="evidence" value="ECO:0007669"/>
    <property type="project" value="UniProtKB-SubCell"/>
</dbReference>
<feature type="binding site" evidence="14">
    <location>
        <position position="54"/>
    </location>
    <ligand>
        <name>FAD</name>
        <dbReference type="ChEBI" id="CHEBI:57692"/>
    </ligand>
</feature>
<dbReference type="SUPFAM" id="SSF55424">
    <property type="entry name" value="FAD/NAD-linked reductases, dimerisation (C-terminal) domain"/>
    <property type="match status" value="1"/>
</dbReference>
<keyword evidence="7 14" id="KW-0274">FAD</keyword>
<evidence type="ECO:0000256" key="13">
    <source>
        <dbReference type="PIRSR" id="PIRSR000350-2"/>
    </source>
</evidence>
<comment type="miscellaneous">
    <text evidence="16">The active site is a redox-active disulfide bond.</text>
</comment>
<dbReference type="PRINTS" id="PR00368">
    <property type="entry name" value="FADPNR"/>
</dbReference>
<evidence type="ECO:0000256" key="12">
    <source>
        <dbReference type="ARBA" id="ARBA00049187"/>
    </source>
</evidence>
<evidence type="ECO:0000256" key="6">
    <source>
        <dbReference type="ARBA" id="ARBA00022630"/>
    </source>
</evidence>
<dbReference type="PIRSF" id="PIRSF000350">
    <property type="entry name" value="Mercury_reductase_MerA"/>
    <property type="match status" value="1"/>
</dbReference>
<evidence type="ECO:0000256" key="11">
    <source>
        <dbReference type="ARBA" id="ARBA00023284"/>
    </source>
</evidence>
<keyword evidence="6 16" id="KW-0285">Flavoprotein</keyword>
<dbReference type="OrthoDB" id="7622990at2"/>
<evidence type="ECO:0000256" key="10">
    <source>
        <dbReference type="ARBA" id="ARBA00023157"/>
    </source>
</evidence>
<name>A0A399R9P2_9PROT</name>
<reference evidence="19 20" key="1">
    <citation type="submission" date="2018-08" db="EMBL/GenBank/DDBJ databases">
        <title>Henriciella mobilis sp. nov., isolated from seawater.</title>
        <authorList>
            <person name="Cheng H."/>
            <person name="Wu Y.-H."/>
            <person name="Xu X.-W."/>
            <person name="Guo L.-L."/>
        </authorList>
    </citation>
    <scope>NUCLEOTIDE SEQUENCE [LARGE SCALE GENOMIC DNA]</scope>
    <source>
        <strain evidence="19 20">JN25</strain>
    </source>
</reference>